<comment type="caution">
    <text evidence="1">The sequence shown here is derived from an EMBL/GenBank/DDBJ whole genome shotgun (WGS) entry which is preliminary data.</text>
</comment>
<evidence type="ECO:0000313" key="1">
    <source>
        <dbReference type="EMBL" id="MPN27486.1"/>
    </source>
</evidence>
<organism evidence="1">
    <name type="scientific">bioreactor metagenome</name>
    <dbReference type="NCBI Taxonomy" id="1076179"/>
    <lineage>
        <taxon>unclassified sequences</taxon>
        <taxon>metagenomes</taxon>
        <taxon>ecological metagenomes</taxon>
    </lineage>
</organism>
<gene>
    <name evidence="1" type="ORF">SDC9_174920</name>
</gene>
<proteinExistence type="predicted"/>
<dbReference type="EMBL" id="VSSQ01077406">
    <property type="protein sequence ID" value="MPN27486.1"/>
    <property type="molecule type" value="Genomic_DNA"/>
</dbReference>
<protein>
    <submittedName>
        <fullName evidence="1">Uncharacterized protein</fullName>
    </submittedName>
</protein>
<dbReference type="AlphaFoldDB" id="A0A645GMR0"/>
<accession>A0A645GMR0</accession>
<sequence>MDAAGIHNNVFVIGFLRCIGKIATCKYPIAAIINFTVGDINVFKVRAVDLATAHYTQRRS</sequence>
<name>A0A645GMR0_9ZZZZ</name>
<reference evidence="1" key="1">
    <citation type="submission" date="2019-08" db="EMBL/GenBank/DDBJ databases">
        <authorList>
            <person name="Kucharzyk K."/>
            <person name="Murdoch R.W."/>
            <person name="Higgins S."/>
            <person name="Loffler F."/>
        </authorList>
    </citation>
    <scope>NUCLEOTIDE SEQUENCE</scope>
</reference>